<comment type="caution">
    <text evidence="1">The sequence shown here is derived from an EMBL/GenBank/DDBJ whole genome shotgun (WGS) entry which is preliminary data.</text>
</comment>
<dbReference type="Proteomes" id="UP000078335">
    <property type="component" value="Unassembled WGS sequence"/>
</dbReference>
<proteinExistence type="predicted"/>
<protein>
    <recommendedName>
        <fullName evidence="3">Transcription-repair coupling factor</fullName>
    </recommendedName>
</protein>
<sequence>MTVPGIVRALEQAESYRETASAASADLSLSLVDGLDAPVIAGLIERRRAAGGPGAGLVIAPTGRRAESLGPALDAVLPGEQVLHFPAWETLPHERLSPT</sequence>
<accession>A0ABR5S3S8</accession>
<keyword evidence="2" id="KW-1185">Reference proteome</keyword>
<feature type="non-terminal residue" evidence="1">
    <location>
        <position position="99"/>
    </location>
</feature>
<evidence type="ECO:0000313" key="2">
    <source>
        <dbReference type="Proteomes" id="UP000078335"/>
    </source>
</evidence>
<dbReference type="InterPro" id="IPR027417">
    <property type="entry name" value="P-loop_NTPase"/>
</dbReference>
<evidence type="ECO:0000313" key="1">
    <source>
        <dbReference type="EMBL" id="KTR35724.1"/>
    </source>
</evidence>
<dbReference type="Gene3D" id="3.40.50.11180">
    <property type="match status" value="1"/>
</dbReference>
<dbReference type="EMBL" id="LDRB01000162">
    <property type="protein sequence ID" value="KTR35724.1"/>
    <property type="molecule type" value="Genomic_DNA"/>
</dbReference>
<gene>
    <name evidence="1" type="ORF">NS263_16020</name>
</gene>
<reference evidence="1 2" key="1">
    <citation type="journal article" date="2016" name="Front. Microbiol.">
        <title>Genomic Resource of Rice Seed Associated Bacteria.</title>
        <authorList>
            <person name="Midha S."/>
            <person name="Bansal K."/>
            <person name="Sharma S."/>
            <person name="Kumar N."/>
            <person name="Patil P.P."/>
            <person name="Chaudhry V."/>
            <person name="Patil P.B."/>
        </authorList>
    </citation>
    <scope>NUCLEOTIDE SEQUENCE [LARGE SCALE GENOMIC DNA]</scope>
    <source>
        <strain evidence="1 2">NS263</strain>
    </source>
</reference>
<organism evidence="1 2">
    <name type="scientific">Curtobacterium oceanosedimentum</name>
    <dbReference type="NCBI Taxonomy" id="465820"/>
    <lineage>
        <taxon>Bacteria</taxon>
        <taxon>Bacillati</taxon>
        <taxon>Actinomycetota</taxon>
        <taxon>Actinomycetes</taxon>
        <taxon>Micrococcales</taxon>
        <taxon>Microbacteriaceae</taxon>
        <taxon>Curtobacterium</taxon>
    </lineage>
</organism>
<name>A0ABR5S3S8_9MICO</name>
<dbReference type="SUPFAM" id="SSF52540">
    <property type="entry name" value="P-loop containing nucleoside triphosphate hydrolases"/>
    <property type="match status" value="1"/>
</dbReference>
<evidence type="ECO:0008006" key="3">
    <source>
        <dbReference type="Google" id="ProtNLM"/>
    </source>
</evidence>